<dbReference type="Proteomes" id="UP000185469">
    <property type="component" value="Chromosome"/>
</dbReference>
<dbReference type="PANTHER" id="PTHR35023">
    <property type="entry name" value="CHELATASE-RELATED"/>
    <property type="match status" value="1"/>
</dbReference>
<name>A0A1L7CXG7_9CORY</name>
<dbReference type="Pfam" id="PF13519">
    <property type="entry name" value="VWA_2"/>
    <property type="match status" value="1"/>
</dbReference>
<organism evidence="3 4">
    <name type="scientific">Corynebacterium sphenisci DSM 44792</name>
    <dbReference type="NCBI Taxonomy" id="1437874"/>
    <lineage>
        <taxon>Bacteria</taxon>
        <taxon>Bacillati</taxon>
        <taxon>Actinomycetota</taxon>
        <taxon>Actinomycetes</taxon>
        <taxon>Mycobacteriales</taxon>
        <taxon>Corynebacteriaceae</taxon>
        <taxon>Corynebacterium</taxon>
    </lineage>
</organism>
<feature type="compositionally biased region" description="Gly residues" evidence="1">
    <location>
        <begin position="1"/>
        <end position="10"/>
    </location>
</feature>
<proteinExistence type="predicted"/>
<keyword evidence="4" id="KW-1185">Reference proteome</keyword>
<dbReference type="KEGG" id="csph:CSPHI_05410"/>
<protein>
    <submittedName>
        <fullName evidence="3">Magnesium chelatase</fullName>
    </submittedName>
</protein>
<evidence type="ECO:0000313" key="4">
    <source>
        <dbReference type="Proteomes" id="UP000185469"/>
    </source>
</evidence>
<dbReference type="EMBL" id="CP009248">
    <property type="protein sequence ID" value="APT90565.1"/>
    <property type="molecule type" value="Genomic_DNA"/>
</dbReference>
<dbReference type="OrthoDB" id="9775079at2"/>
<reference evidence="3 4" key="1">
    <citation type="submission" date="2014-08" db="EMBL/GenBank/DDBJ databases">
        <title>Complete genome sequence of Corynebacterium sphenisci CECT 5990(T) (=DSM 44792(T)), isolated from healthy wild penguins.</title>
        <authorList>
            <person name="Ruckert C."/>
            <person name="Albersmeier A."/>
            <person name="Winkler A."/>
            <person name="Kalinowski J."/>
        </authorList>
    </citation>
    <scope>NUCLEOTIDE SEQUENCE [LARGE SCALE GENOMIC DNA]</scope>
    <source>
        <strain evidence="3 4">DSM 44792</strain>
    </source>
</reference>
<dbReference type="SMART" id="SM00327">
    <property type="entry name" value="VWA"/>
    <property type="match status" value="1"/>
</dbReference>
<feature type="domain" description="VWFA" evidence="2">
    <location>
        <begin position="74"/>
        <end position="210"/>
    </location>
</feature>
<dbReference type="PANTHER" id="PTHR35023:SF1">
    <property type="entry name" value="MG-PROTOPORPHYRIN IX CHELATASE"/>
    <property type="match status" value="1"/>
</dbReference>
<dbReference type="InterPro" id="IPR002035">
    <property type="entry name" value="VWF_A"/>
</dbReference>
<dbReference type="InterPro" id="IPR052989">
    <property type="entry name" value="Mg-chelatase_DI-like"/>
</dbReference>
<evidence type="ECO:0000259" key="2">
    <source>
        <dbReference type="PROSITE" id="PS50234"/>
    </source>
</evidence>
<evidence type="ECO:0000313" key="3">
    <source>
        <dbReference type="EMBL" id="APT90565.1"/>
    </source>
</evidence>
<evidence type="ECO:0000256" key="1">
    <source>
        <dbReference type="SAM" id="MobiDB-lite"/>
    </source>
</evidence>
<feature type="region of interest" description="Disordered" evidence="1">
    <location>
        <begin position="1"/>
        <end position="21"/>
    </location>
</feature>
<dbReference type="Gene3D" id="3.40.50.410">
    <property type="entry name" value="von Willebrand factor, type A domain"/>
    <property type="match status" value="1"/>
</dbReference>
<dbReference type="STRING" id="1437874.CSPHI_05410"/>
<accession>A0A1L7CXG7</accession>
<dbReference type="AlphaFoldDB" id="A0A1L7CXG7"/>
<gene>
    <name evidence="3" type="ORF">CSPHI_05410</name>
</gene>
<sequence>MRLPGAGEGLSGRRSAAHGPRGATVRAIAGGHGVHVPGTVAAAAGRGAVVEDGRLALETRDLRGALRRGTESNLVVFLVDASGSMAARDRLSAVTGAVTSLLRDAYQKRDTVAVITFRGPGAEVALPATRSIDAAVRRLARLRTGGRTPLAEGLVEALHLIERERRREPGRRALLVVLSDGRATGPGGRERARAAAAALRERGAAGAVVVDCESGRVRLGLAAELADSLGAPCVRLAALDADAVAGVVRAGI</sequence>
<dbReference type="SUPFAM" id="SSF53300">
    <property type="entry name" value="vWA-like"/>
    <property type="match status" value="1"/>
</dbReference>
<dbReference type="PROSITE" id="PS50234">
    <property type="entry name" value="VWFA"/>
    <property type="match status" value="1"/>
</dbReference>
<dbReference type="InterPro" id="IPR036465">
    <property type="entry name" value="vWFA_dom_sf"/>
</dbReference>